<protein>
    <submittedName>
        <fullName evidence="5">LacI family transcriptional regulator</fullName>
    </submittedName>
</protein>
<gene>
    <name evidence="5" type="ORF">EMO91_05670</name>
</gene>
<dbReference type="InterPro" id="IPR010982">
    <property type="entry name" value="Lambda_DNA-bd_dom_sf"/>
</dbReference>
<dbReference type="CDD" id="cd01574">
    <property type="entry name" value="PBP1_LacI"/>
    <property type="match status" value="1"/>
</dbReference>
<dbReference type="SUPFAM" id="SSF53822">
    <property type="entry name" value="Periplasmic binding protein-like I"/>
    <property type="match status" value="1"/>
</dbReference>
<sequence>MLTSSDFLESRRLWWRRCHVRRAGLRNRGVAVSVDSGLIDSVISGDQGVRDMSGSVKKTVSIIDVAKLAGVSQQTVSRVANGSDLVKETTRRKVRAAMKELGYTPNLQARALRVGRSKMIGMVVKFYRNNDLADVLEGVSRQVSKLGYGIMMIPVDNDASETLSGNARYILSLNLDGMIVFSDDDISDESAEELSHIPTVVMGALTRFPAWWSYVDMLEGRISELVVDHLLSLGHRTVCHIAGPLSFPASARRVEAWRAALERHGAPVPQYVESEDWTPDEGYRAAVRLLDMYPDCTAVFASDDAIASGAMKACRERGLEISRDVSIVGVDDVLGYFVPDNVLTSVRRDFVAAGSGAVRLLLSMMKDADKRGSRLEVVPELVMHGSTAKYR</sequence>
<feature type="domain" description="HTH lacI-type" evidence="4">
    <location>
        <begin position="60"/>
        <end position="114"/>
    </location>
</feature>
<evidence type="ECO:0000256" key="2">
    <source>
        <dbReference type="ARBA" id="ARBA00023125"/>
    </source>
</evidence>
<dbReference type="EMBL" id="RZUH01000003">
    <property type="protein sequence ID" value="KAA8828613.1"/>
    <property type="molecule type" value="Genomic_DNA"/>
</dbReference>
<keyword evidence="1" id="KW-0805">Transcription regulation</keyword>
<dbReference type="InterPro" id="IPR046335">
    <property type="entry name" value="LacI/GalR-like_sensor"/>
</dbReference>
<dbReference type="InterPro" id="IPR000843">
    <property type="entry name" value="HTH_LacI"/>
</dbReference>
<dbReference type="CDD" id="cd01392">
    <property type="entry name" value="HTH_LacI"/>
    <property type="match status" value="1"/>
</dbReference>
<dbReference type="Pfam" id="PF00356">
    <property type="entry name" value="LacI"/>
    <property type="match status" value="1"/>
</dbReference>
<accession>A0A5M9ZMU4</accession>
<comment type="caution">
    <text evidence="5">The sequence shown here is derived from an EMBL/GenBank/DDBJ whole genome shotgun (WGS) entry which is preliminary data.</text>
</comment>
<name>A0A5M9ZMU4_9BIFI</name>
<evidence type="ECO:0000256" key="3">
    <source>
        <dbReference type="ARBA" id="ARBA00023163"/>
    </source>
</evidence>
<keyword evidence="3" id="KW-0804">Transcription</keyword>
<organism evidence="5 6">
    <name type="scientific">Bifidobacterium myosotis</name>
    <dbReference type="NCBI Taxonomy" id="1630166"/>
    <lineage>
        <taxon>Bacteria</taxon>
        <taxon>Bacillati</taxon>
        <taxon>Actinomycetota</taxon>
        <taxon>Actinomycetes</taxon>
        <taxon>Bifidobacteriales</taxon>
        <taxon>Bifidobacteriaceae</taxon>
        <taxon>Bifidobacterium</taxon>
    </lineage>
</organism>
<dbReference type="PROSITE" id="PS50932">
    <property type="entry name" value="HTH_LACI_2"/>
    <property type="match status" value="1"/>
</dbReference>
<reference evidence="5 6" key="1">
    <citation type="journal article" date="2019" name="Syst. Appl. Microbiol.">
        <title>Characterization of Bifidobacterium species in feaces of the Egyptian fruit bat: Description of B. vespertilionis sp. nov. and B. rousetti sp. nov.</title>
        <authorList>
            <person name="Modesto M."/>
            <person name="Satti M."/>
            <person name="Watanabe K."/>
            <person name="Puglisi E."/>
            <person name="Morelli L."/>
            <person name="Huang C.-H."/>
            <person name="Liou J.-S."/>
            <person name="Miyashita M."/>
            <person name="Tamura T."/>
            <person name="Saito S."/>
            <person name="Mori K."/>
            <person name="Huang L."/>
            <person name="Sciavilla P."/>
            <person name="Sandri C."/>
            <person name="Spiezio C."/>
            <person name="Vitali F."/>
            <person name="Cavalieri D."/>
            <person name="Perpetuini G."/>
            <person name="Tofalo R."/>
            <person name="Bonetti A."/>
            <person name="Arita M."/>
            <person name="Mattarelli P."/>
        </authorList>
    </citation>
    <scope>NUCLEOTIDE SEQUENCE [LARGE SCALE GENOMIC DNA]</scope>
    <source>
        <strain evidence="5 6">RST17</strain>
    </source>
</reference>
<dbReference type="Gene3D" id="3.40.50.2300">
    <property type="match status" value="2"/>
</dbReference>
<evidence type="ECO:0000313" key="6">
    <source>
        <dbReference type="Proteomes" id="UP000410049"/>
    </source>
</evidence>
<proteinExistence type="predicted"/>
<dbReference type="SUPFAM" id="SSF47413">
    <property type="entry name" value="lambda repressor-like DNA-binding domains"/>
    <property type="match status" value="1"/>
</dbReference>
<dbReference type="Pfam" id="PF13377">
    <property type="entry name" value="Peripla_BP_3"/>
    <property type="match status" value="1"/>
</dbReference>
<dbReference type="Gene3D" id="1.10.260.40">
    <property type="entry name" value="lambda repressor-like DNA-binding domains"/>
    <property type="match status" value="1"/>
</dbReference>
<evidence type="ECO:0000259" key="4">
    <source>
        <dbReference type="PROSITE" id="PS50932"/>
    </source>
</evidence>
<keyword evidence="2" id="KW-0238">DNA-binding</keyword>
<dbReference type="InterPro" id="IPR028082">
    <property type="entry name" value="Peripla_BP_I"/>
</dbReference>
<dbReference type="PANTHER" id="PTHR30146:SF153">
    <property type="entry name" value="LACTOSE OPERON REPRESSOR"/>
    <property type="match status" value="1"/>
</dbReference>
<dbReference type="Proteomes" id="UP000410049">
    <property type="component" value="Unassembled WGS sequence"/>
</dbReference>
<dbReference type="GO" id="GO:0000976">
    <property type="term" value="F:transcription cis-regulatory region binding"/>
    <property type="evidence" value="ECO:0007669"/>
    <property type="project" value="TreeGrafter"/>
</dbReference>
<dbReference type="SMART" id="SM00354">
    <property type="entry name" value="HTH_LACI"/>
    <property type="match status" value="1"/>
</dbReference>
<evidence type="ECO:0000313" key="5">
    <source>
        <dbReference type="EMBL" id="KAA8828613.1"/>
    </source>
</evidence>
<evidence type="ECO:0000256" key="1">
    <source>
        <dbReference type="ARBA" id="ARBA00023015"/>
    </source>
</evidence>
<dbReference type="GO" id="GO:0003700">
    <property type="term" value="F:DNA-binding transcription factor activity"/>
    <property type="evidence" value="ECO:0007669"/>
    <property type="project" value="TreeGrafter"/>
</dbReference>
<dbReference type="PANTHER" id="PTHR30146">
    <property type="entry name" value="LACI-RELATED TRANSCRIPTIONAL REPRESSOR"/>
    <property type="match status" value="1"/>
</dbReference>
<dbReference type="AlphaFoldDB" id="A0A5M9ZMU4"/>